<evidence type="ECO:0000313" key="2">
    <source>
        <dbReference type="Proteomes" id="UP000290921"/>
    </source>
</evidence>
<sequence>MIALPKELMGITDYDENDNWILKDGATEEQKKIFEEFKRDLESGKLSDVELFIDGRNIITGEPERY</sequence>
<dbReference type="AlphaFoldDB" id="A0A4Q0VEM4"/>
<comment type="caution">
    <text evidence="1">The sequence shown here is derived from an EMBL/GenBank/DDBJ whole genome shotgun (WGS) entry which is preliminary data.</text>
</comment>
<organism evidence="1 2">
    <name type="scientific">Clostridium tetani</name>
    <dbReference type="NCBI Taxonomy" id="1513"/>
    <lineage>
        <taxon>Bacteria</taxon>
        <taxon>Bacillati</taxon>
        <taxon>Bacillota</taxon>
        <taxon>Clostridia</taxon>
        <taxon>Eubacteriales</taxon>
        <taxon>Clostridiaceae</taxon>
        <taxon>Clostridium</taxon>
    </lineage>
</organism>
<proteinExistence type="predicted"/>
<dbReference type="RefSeq" id="WP_115604758.1">
    <property type="nucleotide sequence ID" value="NZ_AP026804.1"/>
</dbReference>
<gene>
    <name evidence="1" type="ORF">DP130_01585</name>
</gene>
<dbReference type="Proteomes" id="UP000290921">
    <property type="component" value="Unassembled WGS sequence"/>
</dbReference>
<evidence type="ECO:0000313" key="1">
    <source>
        <dbReference type="EMBL" id="RXI50684.1"/>
    </source>
</evidence>
<reference evidence="1 2" key="1">
    <citation type="submission" date="2018-06" db="EMBL/GenBank/DDBJ databases">
        <title>Genome conservation of Clostridium tetani.</title>
        <authorList>
            <person name="Bruggemann H."/>
            <person name="Popoff M.R."/>
        </authorList>
    </citation>
    <scope>NUCLEOTIDE SEQUENCE [LARGE SCALE GENOMIC DNA]</scope>
    <source>
        <strain evidence="1 2">2017.061</strain>
    </source>
</reference>
<protein>
    <submittedName>
        <fullName evidence="1">Uncharacterized protein</fullName>
    </submittedName>
</protein>
<name>A0A4Q0VEM4_CLOTA</name>
<dbReference type="EMBL" id="QMAP01000001">
    <property type="protein sequence ID" value="RXI50684.1"/>
    <property type="molecule type" value="Genomic_DNA"/>
</dbReference>
<accession>A0A4Q0VEM4</accession>